<sequence length="457" mass="52282">MLTRSMAGKLIDASASECLFADFLSEIEPKGYSHEDGIEYDQTFAPMARMEAIRIFIAFSTYMNFIVFQMDVKNAFLNVKLKEEVYVKQPPGFESTFYLKGYTDYAHWNMDRKSTSCSCQILRGKLVFWSAKKQQLVAMSFVEAEYVAATECCADILWMKIQLCDYDIHYNMVTISCNNTSAISISNNPVLHSKTKHIDIRYHFIREHILNGDIELHFILTKYQLADIFIKALDEPTFIRKFWCAVIVLDPKPPTYNSEAHPLKEFTMMNGKKPFTLDFKTFCESTGLDYNQGTYVSHPSPKAVKVLDGNYSSNEQVNFIQQLLAYYLLTGTKVDIDEIIYSDFVTRLTAKSRQKYISYPRFVSCALEVLLGNKYAQDQKFRSLPNVLSNSNFTKDQSKVTLIELTASMIVVNNLESPVSPFLTFGKKKKIKSQTVSQPKQKTQGLRASGALPQKRN</sequence>
<dbReference type="PANTHER" id="PTHR11439:SF495">
    <property type="entry name" value="REVERSE TRANSCRIPTASE, RNA-DEPENDENT DNA POLYMERASE-RELATED"/>
    <property type="match status" value="1"/>
</dbReference>
<reference evidence="3" key="1">
    <citation type="journal article" date="2019" name="Sci. Rep.">
        <title>Draft genome of Tanacetum cinerariifolium, the natural source of mosquito coil.</title>
        <authorList>
            <person name="Yamashiro T."/>
            <person name="Shiraishi A."/>
            <person name="Satake H."/>
            <person name="Nakayama K."/>
        </authorList>
    </citation>
    <scope>NUCLEOTIDE SEQUENCE</scope>
</reference>
<dbReference type="EMBL" id="BKCJ010035940">
    <property type="protein sequence ID" value="GEV83751.1"/>
    <property type="molecule type" value="Genomic_DNA"/>
</dbReference>
<organism evidence="3">
    <name type="scientific">Tanacetum cinerariifolium</name>
    <name type="common">Dalmatian daisy</name>
    <name type="synonym">Chrysanthemum cinerariifolium</name>
    <dbReference type="NCBI Taxonomy" id="118510"/>
    <lineage>
        <taxon>Eukaryota</taxon>
        <taxon>Viridiplantae</taxon>
        <taxon>Streptophyta</taxon>
        <taxon>Embryophyta</taxon>
        <taxon>Tracheophyta</taxon>
        <taxon>Spermatophyta</taxon>
        <taxon>Magnoliopsida</taxon>
        <taxon>eudicotyledons</taxon>
        <taxon>Gunneridae</taxon>
        <taxon>Pentapetalae</taxon>
        <taxon>asterids</taxon>
        <taxon>campanulids</taxon>
        <taxon>Asterales</taxon>
        <taxon>Asteraceae</taxon>
        <taxon>Asteroideae</taxon>
        <taxon>Anthemideae</taxon>
        <taxon>Anthemidinae</taxon>
        <taxon>Tanacetum</taxon>
    </lineage>
</organism>
<evidence type="ECO:0000313" key="3">
    <source>
        <dbReference type="EMBL" id="GEV83751.1"/>
    </source>
</evidence>
<proteinExistence type="predicted"/>
<dbReference type="AlphaFoldDB" id="A0A699GQP8"/>
<feature type="compositionally biased region" description="Polar residues" evidence="1">
    <location>
        <begin position="433"/>
        <end position="446"/>
    </location>
</feature>
<evidence type="ECO:0000256" key="1">
    <source>
        <dbReference type="SAM" id="MobiDB-lite"/>
    </source>
</evidence>
<dbReference type="InterPro" id="IPR013103">
    <property type="entry name" value="RVT_2"/>
</dbReference>
<evidence type="ECO:0000259" key="2">
    <source>
        <dbReference type="Pfam" id="PF07727"/>
    </source>
</evidence>
<feature type="domain" description="Reverse transcriptase Ty1/copia-type" evidence="2">
    <location>
        <begin position="29"/>
        <end position="95"/>
    </location>
</feature>
<dbReference type="CDD" id="cd09272">
    <property type="entry name" value="RNase_HI_RT_Ty1"/>
    <property type="match status" value="1"/>
</dbReference>
<dbReference type="PANTHER" id="PTHR11439">
    <property type="entry name" value="GAG-POL-RELATED RETROTRANSPOSON"/>
    <property type="match status" value="1"/>
</dbReference>
<dbReference type="Pfam" id="PF07727">
    <property type="entry name" value="RVT_2"/>
    <property type="match status" value="1"/>
</dbReference>
<name>A0A699GQP8_TANCI</name>
<gene>
    <name evidence="3" type="ORF">Tci_155728</name>
</gene>
<feature type="region of interest" description="Disordered" evidence="1">
    <location>
        <begin position="430"/>
        <end position="457"/>
    </location>
</feature>
<comment type="caution">
    <text evidence="3">The sequence shown here is derived from an EMBL/GenBank/DDBJ whole genome shotgun (WGS) entry which is preliminary data.</text>
</comment>
<protein>
    <submittedName>
        <fullName evidence="3">Retrovirus-related Pol polyprotein from transposon TNT 1-94</fullName>
    </submittedName>
</protein>
<accession>A0A699GQP8</accession>